<dbReference type="InterPro" id="IPR051784">
    <property type="entry name" value="Nod_factor_ABC_transporter"/>
</dbReference>
<feature type="transmembrane region" description="Helical" evidence="5">
    <location>
        <begin position="138"/>
        <end position="161"/>
    </location>
</feature>
<accession>A0AA47I5N5</accession>
<evidence type="ECO:0000313" key="7">
    <source>
        <dbReference type="EMBL" id="WAG58910.1"/>
    </source>
</evidence>
<feature type="transmembrane region" description="Helical" evidence="5">
    <location>
        <begin position="60"/>
        <end position="79"/>
    </location>
</feature>
<keyword evidence="4 5" id="KW-0472">Membrane</keyword>
<organism evidence="7 8">
    <name type="scientific">Clostridium estertheticum</name>
    <dbReference type="NCBI Taxonomy" id="238834"/>
    <lineage>
        <taxon>Bacteria</taxon>
        <taxon>Bacillati</taxon>
        <taxon>Bacillota</taxon>
        <taxon>Clostridia</taxon>
        <taxon>Eubacteriales</taxon>
        <taxon>Clostridiaceae</taxon>
        <taxon>Clostridium</taxon>
    </lineage>
</organism>
<evidence type="ECO:0000256" key="2">
    <source>
        <dbReference type="ARBA" id="ARBA00022692"/>
    </source>
</evidence>
<proteinExistence type="predicted"/>
<evidence type="ECO:0000256" key="4">
    <source>
        <dbReference type="ARBA" id="ARBA00023136"/>
    </source>
</evidence>
<comment type="subcellular location">
    <subcellularLocation>
        <location evidence="1">Membrane</location>
        <topology evidence="1">Multi-pass membrane protein</topology>
    </subcellularLocation>
</comment>
<name>A0AA47I5N5_9CLOT</name>
<feature type="domain" description="ABC-2 type transporter transmembrane" evidence="6">
    <location>
        <begin position="32"/>
        <end position="211"/>
    </location>
</feature>
<reference evidence="7" key="1">
    <citation type="submission" date="2021-11" db="EMBL/GenBank/DDBJ databases">
        <title>Clostridia strains as spoilage organisms.</title>
        <authorList>
            <person name="Wambui J."/>
            <person name="Stevens M.J.A."/>
            <person name="Stephan R."/>
        </authorList>
    </citation>
    <scope>NUCLEOTIDE SEQUENCE</scope>
    <source>
        <strain evidence="7">CF009</strain>
    </source>
</reference>
<dbReference type="Pfam" id="PF01061">
    <property type="entry name" value="ABC2_membrane"/>
    <property type="match status" value="1"/>
</dbReference>
<dbReference type="GO" id="GO:0140359">
    <property type="term" value="F:ABC-type transporter activity"/>
    <property type="evidence" value="ECO:0007669"/>
    <property type="project" value="InterPro"/>
</dbReference>
<dbReference type="PANTHER" id="PTHR43229">
    <property type="entry name" value="NODULATION PROTEIN J"/>
    <property type="match status" value="1"/>
</dbReference>
<dbReference type="Proteomes" id="UP001164733">
    <property type="component" value="Chromosome"/>
</dbReference>
<feature type="transmembrane region" description="Helical" evidence="5">
    <location>
        <begin position="100"/>
        <end position="132"/>
    </location>
</feature>
<evidence type="ECO:0000259" key="6">
    <source>
        <dbReference type="Pfam" id="PF01061"/>
    </source>
</evidence>
<feature type="transmembrane region" description="Helical" evidence="5">
    <location>
        <begin position="224"/>
        <end position="245"/>
    </location>
</feature>
<evidence type="ECO:0000313" key="8">
    <source>
        <dbReference type="Proteomes" id="UP001164733"/>
    </source>
</evidence>
<feature type="transmembrane region" description="Helical" evidence="5">
    <location>
        <begin position="29"/>
        <end position="48"/>
    </location>
</feature>
<evidence type="ECO:0000256" key="5">
    <source>
        <dbReference type="SAM" id="Phobius"/>
    </source>
</evidence>
<evidence type="ECO:0000256" key="1">
    <source>
        <dbReference type="ARBA" id="ARBA00004141"/>
    </source>
</evidence>
<sequence length="258" mass="28301">MKYLNALCAEIKISLESTWSYKMNFISDILFIGGLYTALLFLGTGTSLGNYYGSPEDSKSLLLIGYILYSFSILAINLVSSNIEAEATRGTLEQKLTSIIPLYVLMIGRLISGMLIELVELAIILIFSVLIFHVGISINLNVIITLLITIAGMYGMGLMFGGLTLKFKNIGRIMYIIQTLLLFVSNTLTVVSDKFSIINLIPLTTGNDLIRKALVGQAIPMSEYLTLAAISLVWLAIGIVTFNFLKKLSRIDGLVGSY</sequence>
<keyword evidence="3 5" id="KW-1133">Transmembrane helix</keyword>
<dbReference type="AlphaFoldDB" id="A0AA47I5N5"/>
<evidence type="ECO:0000256" key="3">
    <source>
        <dbReference type="ARBA" id="ARBA00022989"/>
    </source>
</evidence>
<dbReference type="PANTHER" id="PTHR43229:SF2">
    <property type="entry name" value="NODULATION PROTEIN J"/>
    <property type="match status" value="1"/>
</dbReference>
<keyword evidence="2 5" id="KW-0812">Transmembrane</keyword>
<protein>
    <submittedName>
        <fullName evidence="7">ABC transporter permease</fullName>
    </submittedName>
</protein>
<dbReference type="InterPro" id="IPR013525">
    <property type="entry name" value="ABC2_TM"/>
</dbReference>
<feature type="transmembrane region" description="Helical" evidence="5">
    <location>
        <begin position="173"/>
        <end position="192"/>
    </location>
</feature>
<dbReference type="EMBL" id="CP086239">
    <property type="protein sequence ID" value="WAG58910.1"/>
    <property type="molecule type" value="Genomic_DNA"/>
</dbReference>
<dbReference type="RefSeq" id="WP_216124771.1">
    <property type="nucleotide sequence ID" value="NZ_CP086239.1"/>
</dbReference>
<dbReference type="GO" id="GO:0016020">
    <property type="term" value="C:membrane"/>
    <property type="evidence" value="ECO:0007669"/>
    <property type="project" value="UniProtKB-SubCell"/>
</dbReference>
<gene>
    <name evidence="7" type="ORF">LL038_14790</name>
</gene>